<dbReference type="Gene3D" id="2.60.40.10">
    <property type="entry name" value="Immunoglobulins"/>
    <property type="match status" value="1"/>
</dbReference>
<dbReference type="AlphaFoldDB" id="A0A4Q2S4G9"/>
<dbReference type="PROSITE" id="PS50093">
    <property type="entry name" value="PKD"/>
    <property type="match status" value="1"/>
</dbReference>
<sequence length="633" mass="64257">MKRARFASISIATALALACAPLVTPAAVAVETWLPATYLSEADADAYNPVVEIDAAGNATAVWVNKSGTAFVVRTSSRPAAGTWSAALTLSGDVGAAVAPQLAANGRGDLVAAWESGPSTTSRVQASVRGDSGGWSAAETLSEAGQGASSPSVAIDRTGRATVLWVRSDGTNRRVQASSRGTNGAWSTPTTLSEAGNAARQPSVGVDGTGRLTAVWGRSDGTNYRVQSSTRAPDGDWTVASTVSDAGQSASAPTVAVDEDGTATALWIRSDGANARIQASSRPPGSGWSIPVNISDPNQGVFGDPAAAVDAAGVVTVAWSQLVNTNYRTQVSTRRPGGVWTPGTTISVAGQNGLYPSVASRGAHTVVTWLLAGVDQSQAQASTRAGDGSWRTPVRLSSGTPTIPAVGVDPSGNAVVTWGDKGEGTTVYRIRASALDGAGPVVTAFSAPATATAGQPTNLSLAAYDVWSAVAGTTWSFGDGSTASGAAVSHTWSAPGTYTVTATVADAVGNTTTRSSTITVGAAPGATPARPAVSKLKLKPGTIHLTGPKKDRRAKVTVTVTTASRLTLTFRKLGVKKPLRLAKNLTAGKNAFTLTAKLGKKKRLTIGTWKVTAVAKNAAGSSTAKKLTLKVVR</sequence>
<evidence type="ECO:0000313" key="4">
    <source>
        <dbReference type="EMBL" id="RYB95083.1"/>
    </source>
</evidence>
<proteinExistence type="predicted"/>
<dbReference type="RefSeq" id="WP_129400427.1">
    <property type="nucleotide sequence ID" value="NZ_SDWT01000001.1"/>
</dbReference>
<dbReference type="EMBL" id="SDWT01000001">
    <property type="protein sequence ID" value="RYB95083.1"/>
    <property type="molecule type" value="Genomic_DNA"/>
</dbReference>
<dbReference type="SUPFAM" id="SSF89372">
    <property type="entry name" value="Fucose-specific lectin"/>
    <property type="match status" value="1"/>
</dbReference>
<dbReference type="SMART" id="SM00089">
    <property type="entry name" value="PKD"/>
    <property type="match status" value="1"/>
</dbReference>
<feature type="signal peptide" evidence="2">
    <location>
        <begin position="1"/>
        <end position="29"/>
    </location>
</feature>
<dbReference type="InterPro" id="IPR000601">
    <property type="entry name" value="PKD_dom"/>
</dbReference>
<dbReference type="InterPro" id="IPR022409">
    <property type="entry name" value="PKD/Chitinase_dom"/>
</dbReference>
<feature type="compositionally biased region" description="Polar residues" evidence="1">
    <location>
        <begin position="173"/>
        <end position="194"/>
    </location>
</feature>
<feature type="domain" description="PKD" evidence="3">
    <location>
        <begin position="474"/>
        <end position="527"/>
    </location>
</feature>
<evidence type="ECO:0000313" key="5">
    <source>
        <dbReference type="Proteomes" id="UP000294071"/>
    </source>
</evidence>
<name>A0A4Q2S4G9_9ACTN</name>
<evidence type="ECO:0000256" key="1">
    <source>
        <dbReference type="SAM" id="MobiDB-lite"/>
    </source>
</evidence>
<organism evidence="4 5">
    <name type="scientific">Nocardioides oleivorans</name>
    <dbReference type="NCBI Taxonomy" id="273676"/>
    <lineage>
        <taxon>Bacteria</taxon>
        <taxon>Bacillati</taxon>
        <taxon>Actinomycetota</taxon>
        <taxon>Actinomycetes</taxon>
        <taxon>Propionibacteriales</taxon>
        <taxon>Nocardioidaceae</taxon>
        <taxon>Nocardioides</taxon>
    </lineage>
</organism>
<feature type="chain" id="PRO_5020532428" evidence="2">
    <location>
        <begin position="30"/>
        <end position="633"/>
    </location>
</feature>
<dbReference type="GO" id="GO:0005975">
    <property type="term" value="P:carbohydrate metabolic process"/>
    <property type="evidence" value="ECO:0007669"/>
    <property type="project" value="UniProtKB-ARBA"/>
</dbReference>
<dbReference type="PROSITE" id="PS51257">
    <property type="entry name" value="PROKAR_LIPOPROTEIN"/>
    <property type="match status" value="1"/>
</dbReference>
<dbReference type="CDD" id="cd00146">
    <property type="entry name" value="PKD"/>
    <property type="match status" value="1"/>
</dbReference>
<evidence type="ECO:0000256" key="2">
    <source>
        <dbReference type="SAM" id="SignalP"/>
    </source>
</evidence>
<evidence type="ECO:0000259" key="3">
    <source>
        <dbReference type="PROSITE" id="PS50093"/>
    </source>
</evidence>
<keyword evidence="5" id="KW-1185">Reference proteome</keyword>
<gene>
    <name evidence="4" type="ORF">EUA93_12450</name>
</gene>
<dbReference type="SUPFAM" id="SSF49299">
    <property type="entry name" value="PKD domain"/>
    <property type="match status" value="1"/>
</dbReference>
<comment type="caution">
    <text evidence="4">The sequence shown here is derived from an EMBL/GenBank/DDBJ whole genome shotgun (WGS) entry which is preliminary data.</text>
</comment>
<dbReference type="Pfam" id="PF18911">
    <property type="entry name" value="PKD_4"/>
    <property type="match status" value="1"/>
</dbReference>
<accession>A0A4Q2S4G9</accession>
<feature type="region of interest" description="Disordered" evidence="1">
    <location>
        <begin position="172"/>
        <end position="206"/>
    </location>
</feature>
<keyword evidence="2" id="KW-0732">Signal</keyword>
<protein>
    <submittedName>
        <fullName evidence="4">PKD domain-containing protein</fullName>
    </submittedName>
</protein>
<dbReference type="OrthoDB" id="3753231at2"/>
<feature type="region of interest" description="Disordered" evidence="1">
    <location>
        <begin position="114"/>
        <end position="136"/>
    </location>
</feature>
<dbReference type="InterPro" id="IPR013783">
    <property type="entry name" value="Ig-like_fold"/>
</dbReference>
<reference evidence="4 5" key="1">
    <citation type="submission" date="2019-01" db="EMBL/GenBank/DDBJ databases">
        <title>Novel species of Nocardioides.</title>
        <authorList>
            <person name="Liu Q."/>
            <person name="Xin Y.-H."/>
        </authorList>
    </citation>
    <scope>NUCLEOTIDE SEQUENCE [LARGE SCALE GENOMIC DNA]</scope>
    <source>
        <strain evidence="4 5">CGMCC 4.6882</strain>
    </source>
</reference>
<dbReference type="InterPro" id="IPR035986">
    <property type="entry name" value="PKD_dom_sf"/>
</dbReference>
<dbReference type="Proteomes" id="UP000294071">
    <property type="component" value="Unassembled WGS sequence"/>
</dbReference>